<name>A0A0R1H938_9LACO</name>
<sequence>MKGLWVKDWLVLKKQRLAFGLIFLLALLCLLIFKRFGIELSMLLFALTVAFLTLSTVTFDQQNHGLAFLLTLPITKRQYVRQKFLFLLAMIASGTLLMAIISASVNALLHWQLPLQDLSFITVAIGSGTFMLLSITLQLQLQKGPEVAQVAMSLVGAIVAAGIGGIYLLIQRTHWGATVFANLLKSYQQHGALPFIGCFIGLSLLVGYVNYRRSHRHLLVR</sequence>
<dbReference type="EMBL" id="AZDA01000043">
    <property type="protein sequence ID" value="KRK39479.1"/>
    <property type="molecule type" value="Genomic_DNA"/>
</dbReference>
<dbReference type="OrthoDB" id="2313863at2"/>
<evidence type="ECO:0000313" key="3">
    <source>
        <dbReference type="Proteomes" id="UP000051461"/>
    </source>
</evidence>
<accession>A0A0R1H938</accession>
<dbReference type="PATRIC" id="fig|1423726.3.peg.2540"/>
<dbReference type="AlphaFoldDB" id="A0A0R1H938"/>
<proteinExistence type="predicted"/>
<evidence type="ECO:0000256" key="1">
    <source>
        <dbReference type="SAM" id="Phobius"/>
    </source>
</evidence>
<keyword evidence="1" id="KW-0472">Membrane</keyword>
<reference evidence="2 3" key="1">
    <citation type="journal article" date="2015" name="Genome Announc.">
        <title>Expanding the biotechnology potential of lactobacilli through comparative genomics of 213 strains and associated genera.</title>
        <authorList>
            <person name="Sun Z."/>
            <person name="Harris H.M."/>
            <person name="McCann A."/>
            <person name="Guo C."/>
            <person name="Argimon S."/>
            <person name="Zhang W."/>
            <person name="Yang X."/>
            <person name="Jeffery I.B."/>
            <person name="Cooney J.C."/>
            <person name="Kagawa T.F."/>
            <person name="Liu W."/>
            <person name="Song Y."/>
            <person name="Salvetti E."/>
            <person name="Wrobel A."/>
            <person name="Rasinkangas P."/>
            <person name="Parkhill J."/>
            <person name="Rea M.C."/>
            <person name="O'Sullivan O."/>
            <person name="Ritari J."/>
            <person name="Douillard F.P."/>
            <person name="Paul Ross R."/>
            <person name="Yang R."/>
            <person name="Briner A.E."/>
            <person name="Felis G.E."/>
            <person name="de Vos W.M."/>
            <person name="Barrangou R."/>
            <person name="Klaenhammer T.R."/>
            <person name="Caufield P.W."/>
            <person name="Cui Y."/>
            <person name="Zhang H."/>
            <person name="O'Toole P.W."/>
        </authorList>
    </citation>
    <scope>NUCLEOTIDE SEQUENCE [LARGE SCALE GENOMIC DNA]</scope>
    <source>
        <strain evidence="2 3">DSM 20003</strain>
    </source>
</reference>
<feature type="transmembrane region" description="Helical" evidence="1">
    <location>
        <begin position="84"/>
        <end position="108"/>
    </location>
</feature>
<keyword evidence="1" id="KW-1133">Transmembrane helix</keyword>
<evidence type="ECO:0000313" key="2">
    <source>
        <dbReference type="EMBL" id="KRK39479.1"/>
    </source>
</evidence>
<keyword evidence="3" id="KW-1185">Reference proteome</keyword>
<feature type="transmembrane region" description="Helical" evidence="1">
    <location>
        <begin position="120"/>
        <end position="139"/>
    </location>
</feature>
<dbReference type="RefSeq" id="WP_057904277.1">
    <property type="nucleotide sequence ID" value="NZ_AZDA01000043.1"/>
</dbReference>
<dbReference type="Proteomes" id="UP000051461">
    <property type="component" value="Unassembled WGS sequence"/>
</dbReference>
<feature type="transmembrane region" description="Helical" evidence="1">
    <location>
        <begin position="190"/>
        <end position="211"/>
    </location>
</feature>
<dbReference type="InterPro" id="IPR025699">
    <property type="entry name" value="ABC2_memb-like"/>
</dbReference>
<organism evidence="2 3">
    <name type="scientific">Loigolactobacillus bifermentans DSM 20003</name>
    <dbReference type="NCBI Taxonomy" id="1423726"/>
    <lineage>
        <taxon>Bacteria</taxon>
        <taxon>Bacillati</taxon>
        <taxon>Bacillota</taxon>
        <taxon>Bacilli</taxon>
        <taxon>Lactobacillales</taxon>
        <taxon>Lactobacillaceae</taxon>
        <taxon>Loigolactobacillus</taxon>
    </lineage>
</organism>
<feature type="transmembrane region" description="Helical" evidence="1">
    <location>
        <begin position="151"/>
        <end position="170"/>
    </location>
</feature>
<dbReference type="STRING" id="1423726.FC07_GL002448"/>
<protein>
    <submittedName>
        <fullName evidence="2">Uncharacterized protein</fullName>
    </submittedName>
</protein>
<keyword evidence="1" id="KW-0812">Transmembrane</keyword>
<feature type="transmembrane region" description="Helical" evidence="1">
    <location>
        <begin position="40"/>
        <end position="59"/>
    </location>
</feature>
<feature type="transmembrane region" description="Helical" evidence="1">
    <location>
        <begin position="17"/>
        <end position="34"/>
    </location>
</feature>
<gene>
    <name evidence="2" type="ORF">FC07_GL002448</name>
</gene>
<comment type="caution">
    <text evidence="2">The sequence shown here is derived from an EMBL/GenBank/DDBJ whole genome shotgun (WGS) entry which is preliminary data.</text>
</comment>
<dbReference type="Pfam" id="PF13346">
    <property type="entry name" value="ABC2_membrane_5"/>
    <property type="match status" value="1"/>
</dbReference>